<evidence type="ECO:0000313" key="10">
    <source>
        <dbReference type="Proteomes" id="UP001595533"/>
    </source>
</evidence>
<keyword evidence="5" id="KW-0802">TPR repeat</keyword>
<dbReference type="PANTHER" id="PTHR43289">
    <property type="entry name" value="MITOGEN-ACTIVATED PROTEIN KINASE KINASE KINASE 20-RELATED"/>
    <property type="match status" value="1"/>
</dbReference>
<sequence length="951" mass="106103">MTDNKWTVCPQCLHQNPPQNAQCALCDYPLNGCGSTDVNWAAITTVQGNPNQIQHPSDAADTDPDRTMAPKSTASDPDQTLAPGKSTINQQPLGEQHTFHLAGDLAHFEVLEILGQGGMGAVYHARDKTLHRDVALKMLRPFAASQLLNDDALLEEARMASKLNHPNIVTIYDIARAENSNYIVMEWVDGQALSELIPDNGFELSEAIGMVCQIADGLVAAHQKYIIHRDIKPQNIMLTHDGTIKILDFGIAGLISQLPDRSPTPHHPDTTTPAAGTPAYMSPEQAQNLNLDQRSDVFSLGTLLYQMLTGKQPFKGADVKEVREAICSGDHQPVTTHIPDLPVDVVHLLQRMMATKKDQRWQNSADLAVELHRLHDELTLQKNWWQRRHWFSQVAILIPFVLAMGWTVKEWVFPATTQQLIQRQLQEASKVAILPFINISGDPLIQLFGDGLAVNLGTDLATVASELGNTWVVPATEISRMKETTPKAVADKYGVELILTGSMQHLGSTRLIVLNLLDAQSGQQLKTSEVEVSANELFTGHAKVREQALALLDWQVADHLIDSLNADKPQLDGAYKAYVEGRGYLYRYDQTDNQVKALEAFQQAIELEPDYARAYEGLAEAQLVQYTVSRDEQWLTAMQNTIGKLEAISGPDASTHYLSAEAAMKHGRYQQAADLYQLAIEQNDRLIRAHMGLASALDKLGRPVDAERIYEQLRRMAPNNWRVISKTGIFHSQNGEYEKALSAFLKLTEISPNNHYGYRNAAGVYYVMGDIENAIRYTRLAIDQRPSDVAYSNLGTMLFYIKNYNEAVEAYQKAVALRDNQYLLWGNLADAYKLSGNEDKNPAYQRAAELAQSELKTNPKDSMARVHLAYYLANLSRLDEAMAYVNDISEGHTGLEHFVAATTHDLIGNLRLTQHHLIKAIEKKYPLEEITQSPLLSQIRQSAEWDQVVSK</sequence>
<dbReference type="InterPro" id="IPR011009">
    <property type="entry name" value="Kinase-like_dom_sf"/>
</dbReference>
<accession>A0ABV7JFK7</accession>
<dbReference type="Pfam" id="PF00069">
    <property type="entry name" value="Pkinase"/>
    <property type="match status" value="1"/>
</dbReference>
<keyword evidence="10" id="KW-1185">Reference proteome</keyword>
<evidence type="ECO:0000259" key="8">
    <source>
        <dbReference type="PROSITE" id="PS50011"/>
    </source>
</evidence>
<dbReference type="SUPFAM" id="SSF48452">
    <property type="entry name" value="TPR-like"/>
    <property type="match status" value="1"/>
</dbReference>
<keyword evidence="2 6" id="KW-0547">Nucleotide-binding</keyword>
<reference evidence="10" key="1">
    <citation type="journal article" date="2019" name="Int. J. Syst. Evol. Microbiol.">
        <title>The Global Catalogue of Microorganisms (GCM) 10K type strain sequencing project: providing services to taxonomists for standard genome sequencing and annotation.</title>
        <authorList>
            <consortium name="The Broad Institute Genomics Platform"/>
            <consortium name="The Broad Institute Genome Sequencing Center for Infectious Disease"/>
            <person name="Wu L."/>
            <person name="Ma J."/>
        </authorList>
    </citation>
    <scope>NUCLEOTIDE SEQUENCE [LARGE SCALE GENOMIC DNA]</scope>
    <source>
        <strain evidence="10">KCTC 42953</strain>
    </source>
</reference>
<dbReference type="InterPro" id="IPR019734">
    <property type="entry name" value="TPR_rpt"/>
</dbReference>
<dbReference type="InterPro" id="IPR011990">
    <property type="entry name" value="TPR-like_helical_dom_sf"/>
</dbReference>
<dbReference type="PROSITE" id="PS00108">
    <property type="entry name" value="PROTEIN_KINASE_ST"/>
    <property type="match status" value="1"/>
</dbReference>
<proteinExistence type="predicted"/>
<dbReference type="SMART" id="SM00220">
    <property type="entry name" value="S_TKc"/>
    <property type="match status" value="1"/>
</dbReference>
<dbReference type="CDD" id="cd14014">
    <property type="entry name" value="STKc_PknB_like"/>
    <property type="match status" value="1"/>
</dbReference>
<dbReference type="SMART" id="SM00028">
    <property type="entry name" value="TPR"/>
    <property type="match status" value="6"/>
</dbReference>
<dbReference type="PROSITE" id="PS00107">
    <property type="entry name" value="PROTEIN_KINASE_ATP"/>
    <property type="match status" value="1"/>
</dbReference>
<gene>
    <name evidence="9" type="ORF">ACFODZ_15555</name>
</gene>
<evidence type="ECO:0000256" key="4">
    <source>
        <dbReference type="ARBA" id="ARBA00022840"/>
    </source>
</evidence>
<evidence type="ECO:0000256" key="5">
    <source>
        <dbReference type="PROSITE-ProRule" id="PRU00339"/>
    </source>
</evidence>
<evidence type="ECO:0000256" key="1">
    <source>
        <dbReference type="ARBA" id="ARBA00022679"/>
    </source>
</evidence>
<keyword evidence="4 6" id="KW-0067">ATP-binding</keyword>
<evidence type="ECO:0000256" key="2">
    <source>
        <dbReference type="ARBA" id="ARBA00022741"/>
    </source>
</evidence>
<evidence type="ECO:0000256" key="7">
    <source>
        <dbReference type="SAM" id="MobiDB-lite"/>
    </source>
</evidence>
<evidence type="ECO:0000256" key="6">
    <source>
        <dbReference type="PROSITE-ProRule" id="PRU10141"/>
    </source>
</evidence>
<evidence type="ECO:0000256" key="3">
    <source>
        <dbReference type="ARBA" id="ARBA00022777"/>
    </source>
</evidence>
<dbReference type="PROSITE" id="PS50011">
    <property type="entry name" value="PROTEIN_KINASE_DOM"/>
    <property type="match status" value="1"/>
</dbReference>
<dbReference type="InterPro" id="IPR017441">
    <property type="entry name" value="Protein_kinase_ATP_BS"/>
</dbReference>
<dbReference type="Pfam" id="PF00515">
    <property type="entry name" value="TPR_1"/>
    <property type="match status" value="1"/>
</dbReference>
<feature type="repeat" description="TPR" evidence="5">
    <location>
        <begin position="788"/>
        <end position="821"/>
    </location>
</feature>
<dbReference type="InterPro" id="IPR000719">
    <property type="entry name" value="Prot_kinase_dom"/>
</dbReference>
<organism evidence="9 10">
    <name type="scientific">Marinicella sediminis</name>
    <dbReference type="NCBI Taxonomy" id="1792834"/>
    <lineage>
        <taxon>Bacteria</taxon>
        <taxon>Pseudomonadati</taxon>
        <taxon>Pseudomonadota</taxon>
        <taxon>Gammaproteobacteria</taxon>
        <taxon>Lysobacterales</taxon>
        <taxon>Marinicellaceae</taxon>
        <taxon>Marinicella</taxon>
    </lineage>
</organism>
<protein>
    <submittedName>
        <fullName evidence="9">Protein kinase</fullName>
    </submittedName>
</protein>
<feature type="repeat" description="TPR" evidence="5">
    <location>
        <begin position="721"/>
        <end position="754"/>
    </location>
</feature>
<dbReference type="SUPFAM" id="SSF56112">
    <property type="entry name" value="Protein kinase-like (PK-like)"/>
    <property type="match status" value="1"/>
</dbReference>
<dbReference type="Pfam" id="PF13181">
    <property type="entry name" value="TPR_8"/>
    <property type="match status" value="1"/>
</dbReference>
<evidence type="ECO:0000313" key="9">
    <source>
        <dbReference type="EMBL" id="MFC3195670.1"/>
    </source>
</evidence>
<dbReference type="EMBL" id="JBHRTS010000009">
    <property type="protein sequence ID" value="MFC3195670.1"/>
    <property type="molecule type" value="Genomic_DNA"/>
</dbReference>
<dbReference type="InterPro" id="IPR008271">
    <property type="entry name" value="Ser/Thr_kinase_AS"/>
</dbReference>
<dbReference type="Proteomes" id="UP001595533">
    <property type="component" value="Unassembled WGS sequence"/>
</dbReference>
<keyword evidence="3 9" id="KW-0418">Kinase</keyword>
<dbReference type="Pfam" id="PF13432">
    <property type="entry name" value="TPR_16"/>
    <property type="match status" value="2"/>
</dbReference>
<dbReference type="GO" id="GO:0016301">
    <property type="term" value="F:kinase activity"/>
    <property type="evidence" value="ECO:0007669"/>
    <property type="project" value="UniProtKB-KW"/>
</dbReference>
<dbReference type="Gene3D" id="3.30.200.20">
    <property type="entry name" value="Phosphorylase Kinase, domain 1"/>
    <property type="match status" value="1"/>
</dbReference>
<dbReference type="Pfam" id="PF14559">
    <property type="entry name" value="TPR_19"/>
    <property type="match status" value="1"/>
</dbReference>
<dbReference type="PANTHER" id="PTHR43289:SF6">
    <property type="entry name" value="SERINE_THREONINE-PROTEIN KINASE NEKL-3"/>
    <property type="match status" value="1"/>
</dbReference>
<feature type="compositionally biased region" description="Low complexity" evidence="7">
    <location>
        <begin position="270"/>
        <end position="279"/>
    </location>
</feature>
<feature type="region of interest" description="Disordered" evidence="7">
    <location>
        <begin position="258"/>
        <end position="281"/>
    </location>
</feature>
<feature type="region of interest" description="Disordered" evidence="7">
    <location>
        <begin position="48"/>
        <end position="91"/>
    </location>
</feature>
<dbReference type="Gene3D" id="1.10.510.10">
    <property type="entry name" value="Transferase(Phosphotransferase) domain 1"/>
    <property type="match status" value="1"/>
</dbReference>
<feature type="domain" description="Protein kinase" evidence="8">
    <location>
        <begin position="108"/>
        <end position="378"/>
    </location>
</feature>
<dbReference type="RefSeq" id="WP_077412324.1">
    <property type="nucleotide sequence ID" value="NZ_JBHRTS010000009.1"/>
</dbReference>
<keyword evidence="1" id="KW-0808">Transferase</keyword>
<name>A0ABV7JFK7_9GAMM</name>
<dbReference type="PROSITE" id="PS50005">
    <property type="entry name" value="TPR"/>
    <property type="match status" value="2"/>
</dbReference>
<dbReference type="Gene3D" id="1.25.40.10">
    <property type="entry name" value="Tetratricopeptide repeat domain"/>
    <property type="match status" value="3"/>
</dbReference>
<comment type="caution">
    <text evidence="9">The sequence shown here is derived from an EMBL/GenBank/DDBJ whole genome shotgun (WGS) entry which is preliminary data.</text>
</comment>
<feature type="binding site" evidence="6">
    <location>
        <position position="137"/>
    </location>
    <ligand>
        <name>ATP</name>
        <dbReference type="ChEBI" id="CHEBI:30616"/>
    </ligand>
</feature>